<comment type="caution">
    <text evidence="2">The sequence shown here is derived from an EMBL/GenBank/DDBJ whole genome shotgun (WGS) entry which is preliminary data.</text>
</comment>
<proteinExistence type="predicted"/>
<protein>
    <recommendedName>
        <fullName evidence="1">Cysteine-rich CPCC domain-containing protein</fullName>
    </recommendedName>
</protein>
<dbReference type="Pfam" id="PF14206">
    <property type="entry name" value="Cys_rich_CPCC"/>
    <property type="match status" value="1"/>
</dbReference>
<name>A0A0N1KS41_CHRID</name>
<reference evidence="3" key="2">
    <citation type="submission" date="2015-09" db="EMBL/GenBank/DDBJ databases">
        <title>Draft genome sequence of a multidrug-resistant Chryseobacterium indologenes isolate from Malaysia.</title>
        <authorList>
            <person name="Yu C.Y."/>
            <person name="Ang G.Y."/>
            <person name="Chan K.-G."/>
        </authorList>
    </citation>
    <scope>NUCLEOTIDE SEQUENCE [LARGE SCALE GENOMIC DNA]</scope>
    <source>
        <strain evidence="3">CI_885</strain>
    </source>
</reference>
<evidence type="ECO:0000259" key="1">
    <source>
        <dbReference type="Pfam" id="PF14206"/>
    </source>
</evidence>
<dbReference type="InterPro" id="IPR025983">
    <property type="entry name" value="Cys_rich_CPCC"/>
</dbReference>
<dbReference type="AlphaFoldDB" id="A0A0N1KS41"/>
<dbReference type="Proteomes" id="UP000037953">
    <property type="component" value="Unassembled WGS sequence"/>
</dbReference>
<organism evidence="2 3">
    <name type="scientific">Chryseobacterium indologenes</name>
    <name type="common">Flavobacterium indologenes</name>
    <dbReference type="NCBI Taxonomy" id="253"/>
    <lineage>
        <taxon>Bacteria</taxon>
        <taxon>Pseudomonadati</taxon>
        <taxon>Bacteroidota</taxon>
        <taxon>Flavobacteriia</taxon>
        <taxon>Flavobacteriales</taxon>
        <taxon>Weeksellaceae</taxon>
        <taxon>Chryseobacterium group</taxon>
        <taxon>Chryseobacterium</taxon>
    </lineage>
</organism>
<dbReference type="PATRIC" id="fig|253.9.peg.3253"/>
<gene>
    <name evidence="2" type="ORF">AOB46_22495</name>
</gene>
<reference evidence="2 3" key="1">
    <citation type="journal article" date="2015" name="Genom Data">
        <title>Draft genome sequence of a multidrug-resistant Chryseobacterium indologenes isolate from Malaysia.</title>
        <authorList>
            <person name="Yu C.Y."/>
            <person name="Ang G.Y."/>
            <person name="Cheng H.J."/>
            <person name="Cheong Y.M."/>
            <person name="Yin W.F."/>
            <person name="Chan K.G."/>
        </authorList>
    </citation>
    <scope>NUCLEOTIDE SEQUENCE [LARGE SCALE GENOMIC DNA]</scope>
    <source>
        <strain evidence="2 3">CI_885</strain>
    </source>
</reference>
<accession>A0A0N1KS41</accession>
<dbReference type="EMBL" id="LJOD01000038">
    <property type="protein sequence ID" value="KPE48986.1"/>
    <property type="molecule type" value="Genomic_DNA"/>
</dbReference>
<sequence length="81" mass="9549">MFACPCCNYKTILEKGNYEICTICFWEDDGNMDESRYSQVNHMTLKEAKYNFKMIGAILDKFLKHVDQEGKLKYYKDDSLA</sequence>
<evidence type="ECO:0000313" key="2">
    <source>
        <dbReference type="EMBL" id="KPE48986.1"/>
    </source>
</evidence>
<evidence type="ECO:0000313" key="3">
    <source>
        <dbReference type="Proteomes" id="UP000037953"/>
    </source>
</evidence>
<feature type="domain" description="Cysteine-rich CPCC" evidence="1">
    <location>
        <begin position="3"/>
        <end position="68"/>
    </location>
</feature>